<feature type="binding site" evidence="2">
    <location>
        <position position="91"/>
    </location>
    <ligand>
        <name>prephenate</name>
        <dbReference type="ChEBI" id="CHEBI:29934"/>
    </ligand>
</feature>
<comment type="caution">
    <text evidence="4">The sequence shown here is derived from an EMBL/GenBank/DDBJ whole genome shotgun (WGS) entry which is preliminary data.</text>
</comment>
<dbReference type="PANTHER" id="PTHR21164">
    <property type="entry name" value="CHORISMATE MUTASE"/>
    <property type="match status" value="1"/>
</dbReference>
<dbReference type="GO" id="GO:0009073">
    <property type="term" value="P:aromatic amino acid family biosynthetic process"/>
    <property type="evidence" value="ECO:0007669"/>
    <property type="project" value="UniProtKB-UniRule"/>
</dbReference>
<dbReference type="GO" id="GO:0004106">
    <property type="term" value="F:chorismate mutase activity"/>
    <property type="evidence" value="ECO:0007669"/>
    <property type="project" value="UniProtKB-UniRule"/>
</dbReference>
<keyword evidence="2 3" id="KW-0028">Amino-acid biosynthesis</keyword>
<dbReference type="Pfam" id="PF07736">
    <property type="entry name" value="CM_1"/>
    <property type="match status" value="1"/>
</dbReference>
<dbReference type="InterPro" id="IPR008243">
    <property type="entry name" value="Chorismate_mutase_AroH"/>
</dbReference>
<dbReference type="PANTHER" id="PTHR21164:SF0">
    <property type="entry name" value="CHORISMATE MUTASE AROH"/>
    <property type="match status" value="1"/>
</dbReference>
<dbReference type="SUPFAM" id="SSF55298">
    <property type="entry name" value="YjgF-like"/>
    <property type="match status" value="1"/>
</dbReference>
<keyword evidence="3" id="KW-0413">Isomerase</keyword>
<organism evidence="4 5">
    <name type="scientific">Hazenella coriacea</name>
    <dbReference type="NCBI Taxonomy" id="1179467"/>
    <lineage>
        <taxon>Bacteria</taxon>
        <taxon>Bacillati</taxon>
        <taxon>Bacillota</taxon>
        <taxon>Bacilli</taxon>
        <taxon>Bacillales</taxon>
        <taxon>Thermoactinomycetaceae</taxon>
        <taxon>Hazenella</taxon>
    </lineage>
</organism>
<dbReference type="Proteomes" id="UP000294937">
    <property type="component" value="Unassembled WGS sequence"/>
</dbReference>
<dbReference type="Gene3D" id="3.30.1330.40">
    <property type="entry name" value="RutC-like"/>
    <property type="match status" value="1"/>
</dbReference>
<dbReference type="NCBIfam" id="TIGR01796">
    <property type="entry name" value="CM_mono_aroH"/>
    <property type="match status" value="1"/>
</dbReference>
<keyword evidence="2 3" id="KW-0057">Aromatic amino acid biosynthesis</keyword>
<dbReference type="EMBL" id="SMAG01000007">
    <property type="protein sequence ID" value="TCS93390.1"/>
    <property type="molecule type" value="Genomic_DNA"/>
</dbReference>
<evidence type="ECO:0000256" key="2">
    <source>
        <dbReference type="PIRSR" id="PIRSR005965-1"/>
    </source>
</evidence>
<evidence type="ECO:0000256" key="3">
    <source>
        <dbReference type="PROSITE-ProRule" id="PRU00514"/>
    </source>
</evidence>
<dbReference type="GO" id="GO:0046417">
    <property type="term" value="P:chorismate metabolic process"/>
    <property type="evidence" value="ECO:0007669"/>
    <property type="project" value="TreeGrafter"/>
</dbReference>
<sequence length="125" mass="13964">MLSVKGIRGAITVEHNLEKEIYEATAELFCEMVDKNGIEPEDVCSLWITATPDLNAVFPAAAIRSISGWEYIPMLCASEMAVPHAISGCIRMLLLVETEKTSKEIKHIFLRDAMRLRPDLNENST</sequence>
<dbReference type="PIRSF" id="PIRSF005965">
    <property type="entry name" value="Chor_mut_AroH"/>
    <property type="match status" value="1"/>
</dbReference>
<dbReference type="EC" id="5.4.99.5" evidence="1 3"/>
<evidence type="ECO:0000256" key="1">
    <source>
        <dbReference type="NCBIfam" id="TIGR01796"/>
    </source>
</evidence>
<evidence type="ECO:0000313" key="4">
    <source>
        <dbReference type="EMBL" id="TCS93390.1"/>
    </source>
</evidence>
<dbReference type="PROSITE" id="PS51167">
    <property type="entry name" value="CHORISMATE_MUT_1"/>
    <property type="match status" value="1"/>
</dbReference>
<dbReference type="CDD" id="cd02185">
    <property type="entry name" value="AroH"/>
    <property type="match status" value="1"/>
</dbReference>
<dbReference type="UniPathway" id="UPA00120">
    <property type="reaction ID" value="UER00203"/>
</dbReference>
<dbReference type="GO" id="GO:0008652">
    <property type="term" value="P:amino acid biosynthetic process"/>
    <property type="evidence" value="ECO:0007669"/>
    <property type="project" value="UniProtKB-UniRule"/>
</dbReference>
<protein>
    <recommendedName>
        <fullName evidence="1 3">chorismate mutase</fullName>
        <ecNumber evidence="1 3">5.4.99.5</ecNumber>
    </recommendedName>
</protein>
<reference evidence="4 5" key="1">
    <citation type="submission" date="2019-03" db="EMBL/GenBank/DDBJ databases">
        <title>Genomic Encyclopedia of Type Strains, Phase IV (KMG-IV): sequencing the most valuable type-strain genomes for metagenomic binning, comparative biology and taxonomic classification.</title>
        <authorList>
            <person name="Goeker M."/>
        </authorList>
    </citation>
    <scope>NUCLEOTIDE SEQUENCE [LARGE SCALE GENOMIC DNA]</scope>
    <source>
        <strain evidence="4 5">DSM 45707</strain>
    </source>
</reference>
<accession>A0A4R3L3X8</accession>
<comment type="catalytic activity">
    <reaction evidence="3">
        <text>chorismate = prephenate</text>
        <dbReference type="Rhea" id="RHEA:13897"/>
        <dbReference type="ChEBI" id="CHEBI:29748"/>
        <dbReference type="ChEBI" id="CHEBI:29934"/>
        <dbReference type="EC" id="5.4.99.5"/>
    </reaction>
</comment>
<dbReference type="InterPro" id="IPR035959">
    <property type="entry name" value="RutC-like_sf"/>
</dbReference>
<evidence type="ECO:0000313" key="5">
    <source>
        <dbReference type="Proteomes" id="UP000294937"/>
    </source>
</evidence>
<keyword evidence="5" id="KW-1185">Reference proteome</keyword>
<feature type="binding site" evidence="2">
    <location>
        <position position="8"/>
    </location>
    <ligand>
        <name>prephenate</name>
        <dbReference type="ChEBI" id="CHEBI:29934"/>
    </ligand>
</feature>
<dbReference type="AlphaFoldDB" id="A0A4R3L3X8"/>
<gene>
    <name evidence="4" type="ORF">EDD58_10736</name>
</gene>
<name>A0A4R3L3X8_9BACL</name>
<proteinExistence type="predicted"/>